<feature type="domain" description="C2H2-type" evidence="9">
    <location>
        <begin position="445"/>
        <end position="473"/>
    </location>
</feature>
<evidence type="ECO:0000313" key="11">
    <source>
        <dbReference type="Proteomes" id="UP001233999"/>
    </source>
</evidence>
<evidence type="ECO:0000256" key="6">
    <source>
        <dbReference type="ARBA" id="ARBA00023163"/>
    </source>
</evidence>
<keyword evidence="6" id="KW-0804">Transcription</keyword>
<keyword evidence="4" id="KW-0862">Zinc</keyword>
<dbReference type="Proteomes" id="UP001233999">
    <property type="component" value="Unassembled WGS sequence"/>
</dbReference>
<dbReference type="GO" id="GO:0008270">
    <property type="term" value="F:zinc ion binding"/>
    <property type="evidence" value="ECO:0007669"/>
    <property type="project" value="UniProtKB-KW"/>
</dbReference>
<dbReference type="GO" id="GO:0006357">
    <property type="term" value="P:regulation of transcription by RNA polymerase II"/>
    <property type="evidence" value="ECO:0007669"/>
    <property type="project" value="TreeGrafter"/>
</dbReference>
<dbReference type="InterPro" id="IPR036236">
    <property type="entry name" value="Znf_C2H2_sf"/>
</dbReference>
<dbReference type="SMART" id="SM00355">
    <property type="entry name" value="ZnF_C2H2"/>
    <property type="match status" value="5"/>
</dbReference>
<evidence type="ECO:0000256" key="4">
    <source>
        <dbReference type="ARBA" id="ARBA00022833"/>
    </source>
</evidence>
<keyword evidence="2" id="KW-0479">Metal-binding</keyword>
<evidence type="ECO:0000256" key="2">
    <source>
        <dbReference type="ARBA" id="ARBA00022723"/>
    </source>
</evidence>
<reference evidence="10" key="2">
    <citation type="submission" date="2023-05" db="EMBL/GenBank/DDBJ databases">
        <authorList>
            <person name="Fouks B."/>
        </authorList>
    </citation>
    <scope>NUCLEOTIDE SEQUENCE</scope>
    <source>
        <strain evidence="10">Stay&amp;Tobe</strain>
        <tissue evidence="10">Testes</tissue>
    </source>
</reference>
<proteinExistence type="predicted"/>
<dbReference type="InterPro" id="IPR051061">
    <property type="entry name" value="Zinc_finger_trans_reg"/>
</dbReference>
<dbReference type="PROSITE" id="PS00028">
    <property type="entry name" value="ZINC_FINGER_C2H2_1"/>
    <property type="match status" value="4"/>
</dbReference>
<comment type="caution">
    <text evidence="10">The sequence shown here is derived from an EMBL/GenBank/DDBJ whole genome shotgun (WGS) entry which is preliminary data.</text>
</comment>
<dbReference type="Gene3D" id="3.30.160.60">
    <property type="entry name" value="Classic Zinc Finger"/>
    <property type="match status" value="2"/>
</dbReference>
<dbReference type="PANTHER" id="PTHR46179:SF13">
    <property type="entry name" value="C2H2-TYPE DOMAIN-CONTAINING PROTEIN"/>
    <property type="match status" value="1"/>
</dbReference>
<accession>A0AAD8E3U2</accession>
<gene>
    <name evidence="10" type="ORF">L9F63_007304</name>
</gene>
<keyword evidence="7" id="KW-0539">Nucleus</keyword>
<dbReference type="PANTHER" id="PTHR46179">
    <property type="entry name" value="ZINC FINGER PROTEIN"/>
    <property type="match status" value="1"/>
</dbReference>
<name>A0AAD8E3U2_DIPPU</name>
<evidence type="ECO:0000259" key="9">
    <source>
        <dbReference type="PROSITE" id="PS50157"/>
    </source>
</evidence>
<evidence type="ECO:0000256" key="1">
    <source>
        <dbReference type="ARBA" id="ARBA00004123"/>
    </source>
</evidence>
<keyword evidence="5" id="KW-0805">Transcription regulation</keyword>
<keyword evidence="3 8" id="KW-0863">Zinc-finger</keyword>
<evidence type="ECO:0000256" key="3">
    <source>
        <dbReference type="ARBA" id="ARBA00022771"/>
    </source>
</evidence>
<sequence>MDSSSAYETVGSDDVFANSSAETVVENVDFSLILKQGKELVHLESTDDINVQQNNIHRDSSICVEKLETVPENDKSSISNHIVSKVLNFPLKLYCPFCCSSYTSKTMFKGHMRDKHLNYLDILTVDNIDSYIPYACHYCHAQYNTIDILIKHITQTHQDIVIAELLLQEKLPHTNILCIFCPDEKLVESKQDLLAHIEKYHFMKLKTFLKVNSKHNVNITPESKNNSSVSVLNNLLLEMSINDIEETVVTNVGDRVLKSSLRTASPSSGKDKKQIRNVRFQLDVPTTKRKLNFDVHDGRDFISVSKENIISCSTNIRPLAKHPPKTTKAQTQAKWKSVFSFKRKHVPKSNMISKLVTSTPTTLKISQNDRTHEISRKPKPLKQTMKIPISHKTNNIMFGSNNKKNGPIRNLKKEDISSPLSPLLNYVKVKQSVTWTPPEESFQQYKCAICLQAFINNADLISHVHQRHTGPLKILQPLFKCGQCEAKFYKNSFLLRHCKFHHTPRCLKNKLIT</sequence>
<dbReference type="AlphaFoldDB" id="A0AAD8E3U2"/>
<evidence type="ECO:0000256" key="5">
    <source>
        <dbReference type="ARBA" id="ARBA00023015"/>
    </source>
</evidence>
<keyword evidence="11" id="KW-1185">Reference proteome</keyword>
<dbReference type="EMBL" id="JASPKZ010009819">
    <property type="protein sequence ID" value="KAJ9575846.1"/>
    <property type="molecule type" value="Genomic_DNA"/>
</dbReference>
<dbReference type="InterPro" id="IPR013087">
    <property type="entry name" value="Znf_C2H2_type"/>
</dbReference>
<dbReference type="PROSITE" id="PS50157">
    <property type="entry name" value="ZINC_FINGER_C2H2_2"/>
    <property type="match status" value="2"/>
</dbReference>
<organism evidence="10 11">
    <name type="scientific">Diploptera punctata</name>
    <name type="common">Pacific beetle cockroach</name>
    <dbReference type="NCBI Taxonomy" id="6984"/>
    <lineage>
        <taxon>Eukaryota</taxon>
        <taxon>Metazoa</taxon>
        <taxon>Ecdysozoa</taxon>
        <taxon>Arthropoda</taxon>
        <taxon>Hexapoda</taxon>
        <taxon>Insecta</taxon>
        <taxon>Pterygota</taxon>
        <taxon>Neoptera</taxon>
        <taxon>Polyneoptera</taxon>
        <taxon>Dictyoptera</taxon>
        <taxon>Blattodea</taxon>
        <taxon>Blaberoidea</taxon>
        <taxon>Blaberidae</taxon>
        <taxon>Diplopterinae</taxon>
        <taxon>Diploptera</taxon>
    </lineage>
</organism>
<evidence type="ECO:0000256" key="8">
    <source>
        <dbReference type="PROSITE-ProRule" id="PRU00042"/>
    </source>
</evidence>
<comment type="subcellular location">
    <subcellularLocation>
        <location evidence="1">Nucleus</location>
    </subcellularLocation>
</comment>
<dbReference type="GO" id="GO:0005634">
    <property type="term" value="C:nucleus"/>
    <property type="evidence" value="ECO:0007669"/>
    <property type="project" value="UniProtKB-SubCell"/>
</dbReference>
<protein>
    <recommendedName>
        <fullName evidence="9">C2H2-type domain-containing protein</fullName>
    </recommendedName>
</protein>
<feature type="domain" description="C2H2-type" evidence="9">
    <location>
        <begin position="479"/>
        <end position="506"/>
    </location>
</feature>
<evidence type="ECO:0000313" key="10">
    <source>
        <dbReference type="EMBL" id="KAJ9575846.1"/>
    </source>
</evidence>
<dbReference type="SUPFAM" id="SSF57667">
    <property type="entry name" value="beta-beta-alpha zinc fingers"/>
    <property type="match status" value="1"/>
</dbReference>
<evidence type="ECO:0000256" key="7">
    <source>
        <dbReference type="ARBA" id="ARBA00023242"/>
    </source>
</evidence>
<reference evidence="10" key="1">
    <citation type="journal article" date="2023" name="IScience">
        <title>Live-bearing cockroach genome reveals convergent evolutionary mechanisms linked to viviparity in insects and beyond.</title>
        <authorList>
            <person name="Fouks B."/>
            <person name="Harrison M.C."/>
            <person name="Mikhailova A.A."/>
            <person name="Marchal E."/>
            <person name="English S."/>
            <person name="Carruthers M."/>
            <person name="Jennings E.C."/>
            <person name="Chiamaka E.L."/>
            <person name="Frigard R.A."/>
            <person name="Pippel M."/>
            <person name="Attardo G.M."/>
            <person name="Benoit J.B."/>
            <person name="Bornberg-Bauer E."/>
            <person name="Tobe S.S."/>
        </authorList>
    </citation>
    <scope>NUCLEOTIDE SEQUENCE</scope>
    <source>
        <strain evidence="10">Stay&amp;Tobe</strain>
    </source>
</reference>